<dbReference type="AlphaFoldDB" id="A0A8J5HJL6"/>
<sequence length="493" mass="53849">MGALDSGCFEVDLEDGVGWEEEEKENEATDQAASEIEPDADADSMRSIEEAVKVLLQGLGEDHQREGLRRTPQRVAKAFRGGTRVNSLRPFNTSIGYKQNVKDSVQDALFPESGLNLGIGHGGGAGGLVVVRDINLFSYCESCLLPFSIKCHVGYIPSGGRVVGLSKLSRAADVFARRLQEPKRLASEICAALHSSIKPAGVAVALQCRHMKLPEDHSSDIDSTHSTISVSSRSGDFKEEKSSLWDDFSFLLRLRGVVIEREDTDNSHVYPWCPLRSQELPQSNGHCVRNTKNGKVSSRTAVSQSQASMVTAVSSILRSLGADPLRKELAGTPCRYVQWLLNFKSSNRDFDCGAKEGNVDGTSEMQTALNIPFFSLCEHHLLPFHGVVHIGYLIERGTTPIDQSALRSMVHFFSRKLQVQERLTRQIVEAVHSNFNGGAMVVVEARHNCMISRGIEKVGSNTATMAVLGRFSSDSKVKALFLQTIASNASSAV</sequence>
<protein>
    <recommendedName>
        <fullName evidence="4">GTP cyclohydrolase 1</fullName>
        <ecNumber evidence="3">3.5.4.16</ecNumber>
    </recommendedName>
    <alternativeName>
        <fullName evidence="6">GTP cyclohydrolase I</fullName>
    </alternativeName>
</protein>
<gene>
    <name evidence="9" type="ORF">ZIOFF_017417</name>
</gene>
<dbReference type="InterPro" id="IPR043134">
    <property type="entry name" value="GTP-CH-I_N"/>
</dbReference>
<evidence type="ECO:0000313" key="10">
    <source>
        <dbReference type="Proteomes" id="UP000734854"/>
    </source>
</evidence>
<evidence type="ECO:0000256" key="6">
    <source>
        <dbReference type="ARBA" id="ARBA00030854"/>
    </source>
</evidence>
<evidence type="ECO:0000256" key="2">
    <source>
        <dbReference type="ARBA" id="ARBA00008085"/>
    </source>
</evidence>
<dbReference type="InterPro" id="IPR018234">
    <property type="entry name" value="GTP_CycHdrlase_I_CS"/>
</dbReference>
<evidence type="ECO:0000259" key="8">
    <source>
        <dbReference type="Pfam" id="PF01227"/>
    </source>
</evidence>
<dbReference type="Gene3D" id="3.30.1130.10">
    <property type="match status" value="2"/>
</dbReference>
<comment type="caution">
    <text evidence="9">The sequence shown here is derived from an EMBL/GenBank/DDBJ whole genome shotgun (WGS) entry which is preliminary data.</text>
</comment>
<name>A0A8J5HJL6_ZINOF</name>
<dbReference type="UniPathway" id="UPA00848">
    <property type="reaction ID" value="UER00151"/>
</dbReference>
<dbReference type="GO" id="GO:0008270">
    <property type="term" value="F:zinc ion binding"/>
    <property type="evidence" value="ECO:0007669"/>
    <property type="project" value="TreeGrafter"/>
</dbReference>
<accession>A0A8J5HJL6</accession>
<comment type="similarity">
    <text evidence="2">Belongs to the GTP cyclohydrolase I family.</text>
</comment>
<dbReference type="InterPro" id="IPR020602">
    <property type="entry name" value="GTP_CycHdrlase_I_dom"/>
</dbReference>
<dbReference type="PANTHER" id="PTHR11109">
    <property type="entry name" value="GTP CYCLOHYDROLASE I"/>
    <property type="match status" value="1"/>
</dbReference>
<evidence type="ECO:0000256" key="4">
    <source>
        <dbReference type="ARBA" id="ARBA00017272"/>
    </source>
</evidence>
<keyword evidence="5" id="KW-0378">Hydrolase</keyword>
<dbReference type="FunFam" id="3.30.1130.10:FF:000007">
    <property type="entry name" value="GTP cyclohydrolase 1"/>
    <property type="match status" value="1"/>
</dbReference>
<feature type="domain" description="GTP cyclohydrolase I" evidence="8">
    <location>
        <begin position="311"/>
        <end position="485"/>
    </location>
</feature>
<feature type="domain" description="GTP cyclohydrolase I" evidence="8">
    <location>
        <begin position="48"/>
        <end position="242"/>
    </location>
</feature>
<keyword evidence="10" id="KW-1185">Reference proteome</keyword>
<dbReference type="EC" id="3.5.4.16" evidence="3"/>
<dbReference type="GO" id="GO:0003934">
    <property type="term" value="F:GTP cyclohydrolase I activity"/>
    <property type="evidence" value="ECO:0007669"/>
    <property type="project" value="UniProtKB-EC"/>
</dbReference>
<dbReference type="GO" id="GO:0006729">
    <property type="term" value="P:tetrahydrobiopterin biosynthetic process"/>
    <property type="evidence" value="ECO:0007669"/>
    <property type="project" value="TreeGrafter"/>
</dbReference>
<dbReference type="InterPro" id="IPR001474">
    <property type="entry name" value="GTP_CycHdrlase_I"/>
</dbReference>
<comment type="pathway">
    <text evidence="1">Cofactor biosynthesis; 7,8-dihydroneopterin triphosphate biosynthesis; 7,8-dihydroneopterin triphosphate from GTP: step 1/1.</text>
</comment>
<dbReference type="Proteomes" id="UP000734854">
    <property type="component" value="Unassembled WGS sequence"/>
</dbReference>
<reference evidence="9 10" key="1">
    <citation type="submission" date="2020-08" db="EMBL/GenBank/DDBJ databases">
        <title>Plant Genome Project.</title>
        <authorList>
            <person name="Zhang R.-G."/>
        </authorList>
    </citation>
    <scope>NUCLEOTIDE SEQUENCE [LARGE SCALE GENOMIC DNA]</scope>
    <source>
        <tissue evidence="9">Rhizome</tissue>
    </source>
</reference>
<dbReference type="EMBL" id="JACMSC010000005">
    <property type="protein sequence ID" value="KAG6520368.1"/>
    <property type="molecule type" value="Genomic_DNA"/>
</dbReference>
<dbReference type="PROSITE" id="PS00860">
    <property type="entry name" value="GTP_CYCLOHYDROL_1_2"/>
    <property type="match status" value="1"/>
</dbReference>
<dbReference type="SUPFAM" id="SSF55620">
    <property type="entry name" value="Tetrahydrobiopterin biosynthesis enzymes-like"/>
    <property type="match status" value="2"/>
</dbReference>
<dbReference type="InterPro" id="IPR043133">
    <property type="entry name" value="GTP-CH-I_C/QueF"/>
</dbReference>
<evidence type="ECO:0000256" key="5">
    <source>
        <dbReference type="ARBA" id="ARBA00022801"/>
    </source>
</evidence>
<evidence type="ECO:0000313" key="9">
    <source>
        <dbReference type="EMBL" id="KAG6520368.1"/>
    </source>
</evidence>
<evidence type="ECO:0000256" key="7">
    <source>
        <dbReference type="SAM" id="MobiDB-lite"/>
    </source>
</evidence>
<evidence type="ECO:0000256" key="3">
    <source>
        <dbReference type="ARBA" id="ARBA00012715"/>
    </source>
</evidence>
<organism evidence="9 10">
    <name type="scientific">Zingiber officinale</name>
    <name type="common">Ginger</name>
    <name type="synonym">Amomum zingiber</name>
    <dbReference type="NCBI Taxonomy" id="94328"/>
    <lineage>
        <taxon>Eukaryota</taxon>
        <taxon>Viridiplantae</taxon>
        <taxon>Streptophyta</taxon>
        <taxon>Embryophyta</taxon>
        <taxon>Tracheophyta</taxon>
        <taxon>Spermatophyta</taxon>
        <taxon>Magnoliopsida</taxon>
        <taxon>Liliopsida</taxon>
        <taxon>Zingiberales</taxon>
        <taxon>Zingiberaceae</taxon>
        <taxon>Zingiber</taxon>
    </lineage>
</organism>
<feature type="region of interest" description="Disordered" evidence="7">
    <location>
        <begin position="14"/>
        <end position="43"/>
    </location>
</feature>
<dbReference type="Gene3D" id="1.10.286.10">
    <property type="match status" value="2"/>
</dbReference>
<dbReference type="GO" id="GO:0046654">
    <property type="term" value="P:tetrahydrofolate biosynthetic process"/>
    <property type="evidence" value="ECO:0007669"/>
    <property type="project" value="InterPro"/>
</dbReference>
<dbReference type="PANTHER" id="PTHR11109:SF7">
    <property type="entry name" value="GTP CYCLOHYDROLASE 1"/>
    <property type="match status" value="1"/>
</dbReference>
<evidence type="ECO:0000256" key="1">
    <source>
        <dbReference type="ARBA" id="ARBA00005080"/>
    </source>
</evidence>
<dbReference type="GO" id="GO:0005737">
    <property type="term" value="C:cytoplasm"/>
    <property type="evidence" value="ECO:0007669"/>
    <property type="project" value="TreeGrafter"/>
</dbReference>
<dbReference type="Pfam" id="PF01227">
    <property type="entry name" value="GTP_cyclohydroI"/>
    <property type="match status" value="2"/>
</dbReference>
<dbReference type="GO" id="GO:0005525">
    <property type="term" value="F:GTP binding"/>
    <property type="evidence" value="ECO:0007669"/>
    <property type="project" value="TreeGrafter"/>
</dbReference>
<feature type="compositionally biased region" description="Acidic residues" evidence="7">
    <location>
        <begin position="14"/>
        <end position="25"/>
    </location>
</feature>
<proteinExistence type="inferred from homology"/>